<accession>A0ABT2JWS3</accession>
<dbReference type="InterPro" id="IPR036388">
    <property type="entry name" value="WH-like_DNA-bd_sf"/>
</dbReference>
<keyword evidence="8" id="KW-1185">Reference proteome</keyword>
<dbReference type="RefSeq" id="WP_260219655.1">
    <property type="nucleotide sequence ID" value="NZ_JAJAGO010000009.1"/>
</dbReference>
<dbReference type="InterPro" id="IPR039425">
    <property type="entry name" value="RNA_pol_sigma-70-like"/>
</dbReference>
<dbReference type="EMBL" id="JAJAGO010000009">
    <property type="protein sequence ID" value="MCT2592347.1"/>
    <property type="molecule type" value="Genomic_DNA"/>
</dbReference>
<comment type="caution">
    <text evidence="7">The sequence shown here is derived from an EMBL/GenBank/DDBJ whole genome shotgun (WGS) entry which is preliminary data.</text>
</comment>
<dbReference type="PANTHER" id="PTHR43133:SF8">
    <property type="entry name" value="RNA POLYMERASE SIGMA FACTOR HI_1459-RELATED"/>
    <property type="match status" value="1"/>
</dbReference>
<dbReference type="InterPro" id="IPR013324">
    <property type="entry name" value="RNA_pol_sigma_r3/r4-like"/>
</dbReference>
<dbReference type="Proteomes" id="UP001156389">
    <property type="component" value="Unassembled WGS sequence"/>
</dbReference>
<keyword evidence="4" id="KW-0238">DNA-binding</keyword>
<evidence type="ECO:0000256" key="6">
    <source>
        <dbReference type="SAM" id="MobiDB-lite"/>
    </source>
</evidence>
<dbReference type="PANTHER" id="PTHR43133">
    <property type="entry name" value="RNA POLYMERASE ECF-TYPE SIGMA FACTO"/>
    <property type="match status" value="1"/>
</dbReference>
<dbReference type="SUPFAM" id="SSF88659">
    <property type="entry name" value="Sigma3 and sigma4 domains of RNA polymerase sigma factors"/>
    <property type="match status" value="1"/>
</dbReference>
<evidence type="ECO:0000313" key="8">
    <source>
        <dbReference type="Proteomes" id="UP001156389"/>
    </source>
</evidence>
<evidence type="ECO:0000256" key="2">
    <source>
        <dbReference type="ARBA" id="ARBA00023015"/>
    </source>
</evidence>
<sequence length="289" mass="31607">MEATRDAEPPHPAAQAFDLLYALNAPALTRQAYLLCGHHRVAEHAVRYAFHLAWERWPEVAVDQDPTSWVRAAAYEYALSPWHRFRPGRPGHRTHRTPPGPPADRALFDAWMSLPRSYRRALLLHDGLGMSVAKTAAETESSGPAAYGRIFHARESLTALVPELREAPAEQRAGLLRDRLRLLADAQSVRIRPAEAVRTGSEHTTRRRTRASFGLTALVVTAVAATAVTAETRSVDPAEHQWPAPAVAPPSGGEGGGTPEIYAPQLRSSNERVHLDEAGTQDGQGVSEK</sequence>
<evidence type="ECO:0000256" key="1">
    <source>
        <dbReference type="ARBA" id="ARBA00010641"/>
    </source>
</evidence>
<evidence type="ECO:0000256" key="3">
    <source>
        <dbReference type="ARBA" id="ARBA00023082"/>
    </source>
</evidence>
<feature type="region of interest" description="Disordered" evidence="6">
    <location>
        <begin position="231"/>
        <end position="289"/>
    </location>
</feature>
<evidence type="ECO:0000313" key="7">
    <source>
        <dbReference type="EMBL" id="MCT2592347.1"/>
    </source>
</evidence>
<dbReference type="SUPFAM" id="SSF88946">
    <property type="entry name" value="Sigma2 domain of RNA polymerase sigma factors"/>
    <property type="match status" value="1"/>
</dbReference>
<dbReference type="InterPro" id="IPR013325">
    <property type="entry name" value="RNA_pol_sigma_r2"/>
</dbReference>
<name>A0ABT2JWS3_9ACTN</name>
<dbReference type="Gene3D" id="1.10.10.10">
    <property type="entry name" value="Winged helix-like DNA-binding domain superfamily/Winged helix DNA-binding domain"/>
    <property type="match status" value="1"/>
</dbReference>
<keyword evidence="3" id="KW-0731">Sigma factor</keyword>
<comment type="similarity">
    <text evidence="1">Belongs to the sigma-70 factor family. ECF subfamily.</text>
</comment>
<organism evidence="7 8">
    <name type="scientific">Streptomyces gossypii</name>
    <dbReference type="NCBI Taxonomy" id="2883101"/>
    <lineage>
        <taxon>Bacteria</taxon>
        <taxon>Bacillati</taxon>
        <taxon>Actinomycetota</taxon>
        <taxon>Actinomycetes</taxon>
        <taxon>Kitasatosporales</taxon>
        <taxon>Streptomycetaceae</taxon>
        <taxon>Streptomyces</taxon>
    </lineage>
</organism>
<dbReference type="Gene3D" id="1.10.1740.10">
    <property type="match status" value="1"/>
</dbReference>
<proteinExistence type="inferred from homology"/>
<evidence type="ECO:0000256" key="5">
    <source>
        <dbReference type="ARBA" id="ARBA00023163"/>
    </source>
</evidence>
<gene>
    <name evidence="7" type="ORF">LHJ74_20975</name>
</gene>
<protein>
    <submittedName>
        <fullName evidence="7">Sigma-70 family RNA polymerase sigma factor</fullName>
    </submittedName>
</protein>
<reference evidence="7 8" key="1">
    <citation type="submission" date="2021-10" db="EMBL/GenBank/DDBJ databases">
        <title>Streptomyces gossypii sp. nov., isolated from soil collected from cotton field.</title>
        <authorList>
            <person name="Ge X."/>
            <person name="Chen X."/>
            <person name="Liu W."/>
        </authorList>
    </citation>
    <scope>NUCLEOTIDE SEQUENCE [LARGE SCALE GENOMIC DNA]</scope>
    <source>
        <strain evidence="7 8">N2-109</strain>
    </source>
</reference>
<evidence type="ECO:0000256" key="4">
    <source>
        <dbReference type="ARBA" id="ARBA00023125"/>
    </source>
</evidence>
<keyword evidence="5" id="KW-0804">Transcription</keyword>
<keyword evidence="2" id="KW-0805">Transcription regulation</keyword>